<feature type="compositionally biased region" description="Basic and acidic residues" evidence="1">
    <location>
        <begin position="18"/>
        <end position="43"/>
    </location>
</feature>
<feature type="compositionally biased region" description="Polar residues" evidence="1">
    <location>
        <begin position="888"/>
        <end position="898"/>
    </location>
</feature>
<feature type="compositionally biased region" description="Basic and acidic residues" evidence="1">
    <location>
        <begin position="173"/>
        <end position="229"/>
    </location>
</feature>
<dbReference type="InterPro" id="IPR017888">
    <property type="entry name" value="CYC/TB1_R_domain"/>
</dbReference>
<feature type="compositionally biased region" description="Polar residues" evidence="1">
    <location>
        <begin position="544"/>
        <end position="561"/>
    </location>
</feature>
<feature type="compositionally biased region" description="Low complexity" evidence="1">
    <location>
        <begin position="97"/>
        <end position="108"/>
    </location>
</feature>
<dbReference type="RefSeq" id="XP_043008798.1">
    <property type="nucleotide sequence ID" value="XM_043153514.1"/>
</dbReference>
<proteinExistence type="predicted"/>
<evidence type="ECO:0000313" key="3">
    <source>
        <dbReference type="EMBL" id="KAG7092328.1"/>
    </source>
</evidence>
<feature type="compositionally biased region" description="Polar residues" evidence="1">
    <location>
        <begin position="656"/>
        <end position="671"/>
    </location>
</feature>
<evidence type="ECO:0000256" key="1">
    <source>
        <dbReference type="SAM" id="MobiDB-lite"/>
    </source>
</evidence>
<dbReference type="KEGG" id="more:E1B28_008689"/>
<feature type="compositionally biased region" description="Polar residues" evidence="1">
    <location>
        <begin position="1248"/>
        <end position="1269"/>
    </location>
</feature>
<feature type="compositionally biased region" description="Polar residues" evidence="1">
    <location>
        <begin position="1373"/>
        <end position="1404"/>
    </location>
</feature>
<evidence type="ECO:0000259" key="2">
    <source>
        <dbReference type="PROSITE" id="PS51370"/>
    </source>
</evidence>
<feature type="compositionally biased region" description="Polar residues" evidence="1">
    <location>
        <begin position="849"/>
        <end position="865"/>
    </location>
</feature>
<feature type="region of interest" description="Disordered" evidence="1">
    <location>
        <begin position="1240"/>
        <end position="1342"/>
    </location>
</feature>
<feature type="compositionally biased region" description="Basic and acidic residues" evidence="1">
    <location>
        <begin position="912"/>
        <end position="922"/>
    </location>
</feature>
<reference evidence="3" key="1">
    <citation type="journal article" date="2021" name="Genome Biol. Evol.">
        <title>The assembled and annotated genome of the fairy-ring fungus Marasmius oreades.</title>
        <authorList>
            <person name="Hiltunen M."/>
            <person name="Ament-Velasquez S.L."/>
            <person name="Johannesson H."/>
        </authorList>
    </citation>
    <scope>NUCLEOTIDE SEQUENCE</scope>
    <source>
        <strain evidence="3">03SP1</strain>
    </source>
</reference>
<feature type="region of interest" description="Disordered" evidence="1">
    <location>
        <begin position="1624"/>
        <end position="1668"/>
    </location>
</feature>
<feature type="compositionally biased region" description="Basic and acidic residues" evidence="1">
    <location>
        <begin position="236"/>
        <end position="418"/>
    </location>
</feature>
<feature type="compositionally biased region" description="Polar residues" evidence="1">
    <location>
        <begin position="1589"/>
        <end position="1607"/>
    </location>
</feature>
<feature type="region of interest" description="Disordered" evidence="1">
    <location>
        <begin position="1373"/>
        <end position="1477"/>
    </location>
</feature>
<feature type="compositionally biased region" description="Polar residues" evidence="1">
    <location>
        <begin position="1774"/>
        <end position="1793"/>
    </location>
</feature>
<feature type="compositionally biased region" description="Polar residues" evidence="1">
    <location>
        <begin position="115"/>
        <end position="134"/>
    </location>
</feature>
<feature type="compositionally biased region" description="Polar residues" evidence="1">
    <location>
        <begin position="1524"/>
        <end position="1535"/>
    </location>
</feature>
<feature type="region of interest" description="Disordered" evidence="1">
    <location>
        <begin position="1703"/>
        <end position="1753"/>
    </location>
</feature>
<feature type="region of interest" description="Disordered" evidence="1">
    <location>
        <begin position="982"/>
        <end position="1074"/>
    </location>
</feature>
<dbReference type="OrthoDB" id="3058872at2759"/>
<gene>
    <name evidence="3" type="ORF">E1B28_008689</name>
</gene>
<comment type="caution">
    <text evidence="3">The sequence shown here is derived from an EMBL/GenBank/DDBJ whole genome shotgun (WGS) entry which is preliminary data.</text>
</comment>
<evidence type="ECO:0000313" key="4">
    <source>
        <dbReference type="Proteomes" id="UP001049176"/>
    </source>
</evidence>
<sequence length="1859" mass="204942">MRSFFQRKHDNTPQAKSASKDPYKLWKPRPEHQVPRKSSEKAAKQNTGTGVVKPSEKHSSSSRARRPDNEAYVSSTNAGIPIPSTLQLSSSRNRTNLPDLSSSLPSSSQRPVFLNATSSAGTSYNVHPTATSTRPIIDQNVPPAAPFATPSAPPSMPNDAQHLQQDVYASYGAREHAEERERSRLKERSGKERVYEERYDRERGREKESRDKTKDGDARDRPRVREHDNGVSTHAIEVDEQIRARERAKNAAMERARDRDMDRAREREKQREVEREKERRERERAKERERTRERDKVERERARERAERDRERIERERERAERERGREKERDRDRAWDRERDRPRDRDRREREREEDMQARAERERAKMRDLLQRDREQKLRDKENTRIRDPIERERYRDSDKRRDTDKTGGPSLDRETFSGVPKTFDKFRVKETEKSTADAYYYKTTRKAAGRDSSDEGEGSDPTRQLYASSKRRVKPNDTYFHTLPDSSKFHPMPTTYPAPQAMTPLGTKSLLSTQLDAPTAAPYFAPQSASLAPPASKSVSNSALLPTQQSSKPPYSTVQASLSSIPQNISTTQSTFKGTNTVSTAPVASADPPVPYAGRHGAKSMNIQSSETSAQHGSFVPDGSKLPDAAQGSTMNLQAIPALKSTRTHLLNEPQSGNEGFVTSSGSDNEQRRSHEHRRRKRDRKDQGPEPRLSSIAEQQRTVGKYDEYQRVHGQQPSSGDQAIRTLYNPTPVSTVSRDKAREARVAPVASSWGNSSALTPVTPSNGHSQVTKVTPPEIRHDGWGLPDQAALAPTSHKRDYIPPIRPIPDSPALVPMPQQSGPGRGDSGDPITWRPPSRSHGLQPPHQTNVANHSPQHSLYTKWTPPTPSKVSPTLKTSDHSRSTSHGNVSNSSPPKRGTVYNESPTSGHDRRTREYSPSKHGQHTHSNSLLPGSDPIIGGYPAMSQTHPSVNNAYDHQAVREKSAGKVSELVAGIEAHASPVGASNVKNGTPPQPSRMLLSSQPHRSRDRRVSISGEEGPHEGSTPSFNVSLTANDRGRVVSLSASKNGNGSPNALVEDKSHPASQSPANLPVTYIPHGGKVPHDDFAKSSFAVSHPAFNEQTSQQVGDSTIKPDVLKGLDIKFNPYSTAPEPRNPTRATDGVGLDSVGVQQISGVSQVSTSFDRNEGGAPLLFQPNPSPLTSKATPGFVAAGKYFDQKGAEIPLYPRPSSTMPFSHPKLAELLSDNPLTARQASAYSEVPTPHGTTTVRTQSTVPEPSISVQRPTSHRKQTSLNLAPSQHPDITSGNSFNSNNESFSHHSRNESAPAETTAARISPRSLPVSDYSPNTLTTRSHPFDTSVIQSTQGRSLNADNGVLPHHPRNASTSAYAQTVARTSPNSVPKQPPTSDLPSIPHTSSINRPLDSHPRTQIPPSNNQISTGGNGGKISSQQGYSSASTQAMRTPHIIPQKFTSNEPPTTLGPATSRPAESSRRDINIQSQDSITYHGVTGQTQSPIRSAPSLHASPNLYASGSYNISLNSNSESVNTSQKNLRTHEPPDPSSAHTNRIRNVSQHASNVQPYQPVTSKSKRSQYSKDGQAPYDHGSPSSALDTHSSTSAFGQTNQTTAVFGERDYTEPNAHDILVDRTLPRSSSQETLLKTPSSLAASLKPTVSRTSNPASVKTQPEIRKKGFLSRLIPKASQREDPYQVWYPASESTLVVPGKQSGAGEVETERKTLSSRVKVPPPINVPIPIPSNSGRKSPNAKPFTPFRYLSTKRNRTMSATSLEAVNGTAPNTVGSPTASMHSSQPPFHPPTRRDPYLATQEWRDRDHASLRGDKLKVQRPGVVFDVAHEPSEDRQNLRYSKSKSRNRSRRY</sequence>
<feature type="compositionally biased region" description="Polar residues" evidence="1">
    <location>
        <begin position="1276"/>
        <end position="1289"/>
    </location>
</feature>
<feature type="compositionally biased region" description="Pro residues" evidence="1">
    <location>
        <begin position="1727"/>
        <end position="1737"/>
    </location>
</feature>
<feature type="compositionally biased region" description="Polar residues" evidence="1">
    <location>
        <begin position="1047"/>
        <end position="1057"/>
    </location>
</feature>
<feature type="region of interest" description="Disordered" evidence="1">
    <location>
        <begin position="612"/>
        <end position="633"/>
    </location>
</feature>
<dbReference type="GeneID" id="66077765"/>
<feature type="domain" description="R" evidence="2">
    <location>
        <begin position="277"/>
        <end position="294"/>
    </location>
</feature>
<feature type="compositionally biased region" description="Polar residues" evidence="1">
    <location>
        <begin position="755"/>
        <end position="776"/>
    </location>
</feature>
<feature type="compositionally biased region" description="Polar residues" evidence="1">
    <location>
        <begin position="1546"/>
        <end position="1570"/>
    </location>
</feature>
<organism evidence="3 4">
    <name type="scientific">Marasmius oreades</name>
    <name type="common">fairy-ring Marasmius</name>
    <dbReference type="NCBI Taxonomy" id="181124"/>
    <lineage>
        <taxon>Eukaryota</taxon>
        <taxon>Fungi</taxon>
        <taxon>Dikarya</taxon>
        <taxon>Basidiomycota</taxon>
        <taxon>Agaricomycotina</taxon>
        <taxon>Agaricomycetes</taxon>
        <taxon>Agaricomycetidae</taxon>
        <taxon>Agaricales</taxon>
        <taxon>Marasmiineae</taxon>
        <taxon>Marasmiaceae</taxon>
        <taxon>Marasmius</taxon>
    </lineage>
</organism>
<dbReference type="Proteomes" id="UP001049176">
    <property type="component" value="Chromosome 5"/>
</dbReference>
<feature type="compositionally biased region" description="Polar residues" evidence="1">
    <location>
        <begin position="948"/>
        <end position="958"/>
    </location>
</feature>
<feature type="compositionally biased region" description="Basic and acidic residues" evidence="1">
    <location>
        <begin position="1834"/>
        <end position="1844"/>
    </location>
</feature>
<feature type="compositionally biased region" description="Basic residues" evidence="1">
    <location>
        <begin position="677"/>
        <end position="686"/>
    </location>
</feature>
<dbReference type="PROSITE" id="PS51370">
    <property type="entry name" value="R"/>
    <property type="match status" value="1"/>
</dbReference>
<feature type="compositionally biased region" description="Low complexity" evidence="1">
    <location>
        <begin position="532"/>
        <end position="543"/>
    </location>
</feature>
<keyword evidence="4" id="KW-1185">Reference proteome</keyword>
<feature type="compositionally biased region" description="Low complexity" evidence="1">
    <location>
        <begin position="1290"/>
        <end position="1300"/>
    </location>
</feature>
<name>A0A9P7USD2_9AGAR</name>
<feature type="compositionally biased region" description="Polar residues" evidence="1">
    <location>
        <begin position="1633"/>
        <end position="1667"/>
    </location>
</feature>
<feature type="region of interest" description="Disordered" evidence="1">
    <location>
        <begin position="1524"/>
        <end position="1607"/>
    </location>
</feature>
<dbReference type="EMBL" id="CM032185">
    <property type="protein sequence ID" value="KAG7092328.1"/>
    <property type="molecule type" value="Genomic_DNA"/>
</dbReference>
<feature type="region of interest" description="Disordered" evidence="1">
    <location>
        <begin position="532"/>
        <end position="561"/>
    </location>
</feature>
<feature type="region of interest" description="Disordered" evidence="1">
    <location>
        <begin position="654"/>
        <end position="958"/>
    </location>
</feature>
<feature type="compositionally biased region" description="Polar residues" evidence="1">
    <location>
        <begin position="1329"/>
        <end position="1338"/>
    </location>
</feature>
<feature type="compositionally biased region" description="Polar residues" evidence="1">
    <location>
        <begin position="1415"/>
        <end position="1445"/>
    </location>
</feature>
<feature type="region of interest" description="Disordered" evidence="1">
    <location>
        <begin position="1834"/>
        <end position="1859"/>
    </location>
</feature>
<feature type="compositionally biased region" description="Polar residues" evidence="1">
    <location>
        <begin position="72"/>
        <end position="96"/>
    </location>
</feature>
<feature type="region of interest" description="Disordered" evidence="1">
    <location>
        <begin position="1"/>
        <end position="493"/>
    </location>
</feature>
<accession>A0A9P7USD2</accession>
<feature type="compositionally biased region" description="Basic residues" evidence="1">
    <location>
        <begin position="1848"/>
        <end position="1859"/>
    </location>
</feature>
<protein>
    <recommendedName>
        <fullName evidence="2">R domain-containing protein</fullName>
    </recommendedName>
</protein>
<feature type="region of interest" description="Disordered" evidence="1">
    <location>
        <begin position="1774"/>
        <end position="1802"/>
    </location>
</feature>
<feature type="compositionally biased region" description="Polar residues" evidence="1">
    <location>
        <begin position="1028"/>
        <end position="1038"/>
    </location>
</feature>
<feature type="compositionally biased region" description="Basic and acidic residues" evidence="1">
    <location>
        <begin position="425"/>
        <end position="438"/>
    </location>
</feature>
<feature type="compositionally biased region" description="Basic and acidic residues" evidence="1">
    <location>
        <begin position="54"/>
        <end position="69"/>
    </location>
</feature>